<comment type="caution">
    <text evidence="3">The sequence shown here is derived from an EMBL/GenBank/DDBJ whole genome shotgun (WGS) entry which is preliminary data.</text>
</comment>
<gene>
    <name evidence="3" type="ORF">EDB81DRAFT_873605</name>
</gene>
<dbReference type="AlphaFoldDB" id="A0A9P9D4Z1"/>
<sequence length="419" mass="47812">MSPRKRRISVAEEDSVECPFFITSREKERRNNNKRKNDDQEQESMVQIQNSPFSPTGTFKTHDTMDISYTVEPGKIWPSMTRYNSFILNGVKYYNEEFVFVANKSTIERQQAAASLGKDVPTKQLADDWVARILEIRAADEYHVYARVYWMYWPEELPHGTLDGKKMVQGRQPYHGQKELIASNHMDIINVVSVTMPATVNQWIESDDDKIQDALYWRQAFDCRNSQLSSVEVLCKCETPANPDRMMIGCTSTTCGKWMHEECLNYDVLMRVYGQLRTSKPHQTKGTIAKERRRDDKTACAFSRKNGEEEETQSVIDGEAYNNNRLVKKVEGGISRPSKAPALGPTPSNTDAQTRPTAKKSRKRKGADSKPYEGLFKATLNLSEGPTTWEIQDLRENVSGGEPSWSEQVYCLLCGVTID</sequence>
<name>A0A9P9D4Z1_9HYPO</name>
<feature type="region of interest" description="Disordered" evidence="1">
    <location>
        <begin position="333"/>
        <end position="372"/>
    </location>
</feature>
<feature type="region of interest" description="Disordered" evidence="1">
    <location>
        <begin position="23"/>
        <end position="59"/>
    </location>
</feature>
<dbReference type="Gene3D" id="3.30.40.10">
    <property type="entry name" value="Zinc/RING finger domain, C3HC4 (zinc finger)"/>
    <property type="match status" value="1"/>
</dbReference>
<feature type="compositionally biased region" description="Polar residues" evidence="1">
    <location>
        <begin position="43"/>
        <end position="59"/>
    </location>
</feature>
<dbReference type="PROSITE" id="PS51038">
    <property type="entry name" value="BAH"/>
    <property type="match status" value="1"/>
</dbReference>
<feature type="compositionally biased region" description="Basic and acidic residues" evidence="1">
    <location>
        <begin position="288"/>
        <end position="298"/>
    </location>
</feature>
<dbReference type="EMBL" id="JAGMUV010000037">
    <property type="protein sequence ID" value="KAH7112689.1"/>
    <property type="molecule type" value="Genomic_DNA"/>
</dbReference>
<feature type="domain" description="BAH" evidence="2">
    <location>
        <begin position="107"/>
        <end position="232"/>
    </location>
</feature>
<dbReference type="SUPFAM" id="SSF57903">
    <property type="entry name" value="FYVE/PHD zinc finger"/>
    <property type="match status" value="1"/>
</dbReference>
<dbReference type="InterPro" id="IPR001025">
    <property type="entry name" value="BAH_dom"/>
</dbReference>
<proteinExistence type="predicted"/>
<evidence type="ECO:0000259" key="2">
    <source>
        <dbReference type="PROSITE" id="PS51038"/>
    </source>
</evidence>
<feature type="region of interest" description="Disordered" evidence="1">
    <location>
        <begin position="281"/>
        <end position="317"/>
    </location>
</feature>
<dbReference type="CDD" id="cd04370">
    <property type="entry name" value="BAH"/>
    <property type="match status" value="1"/>
</dbReference>
<dbReference type="InterPro" id="IPR043151">
    <property type="entry name" value="BAH_sf"/>
</dbReference>
<protein>
    <recommendedName>
        <fullName evidence="2">BAH domain-containing protein</fullName>
    </recommendedName>
</protein>
<dbReference type="PANTHER" id="PTHR46364">
    <property type="entry name" value="OS08G0421900 PROTEIN"/>
    <property type="match status" value="1"/>
</dbReference>
<dbReference type="InterPro" id="IPR013083">
    <property type="entry name" value="Znf_RING/FYVE/PHD"/>
</dbReference>
<dbReference type="Gene3D" id="2.30.30.490">
    <property type="match status" value="1"/>
</dbReference>
<dbReference type="Proteomes" id="UP000738349">
    <property type="component" value="Unassembled WGS sequence"/>
</dbReference>
<evidence type="ECO:0000313" key="4">
    <source>
        <dbReference type="Proteomes" id="UP000738349"/>
    </source>
</evidence>
<reference evidence="3" key="1">
    <citation type="journal article" date="2021" name="Nat. Commun.">
        <title>Genetic determinants of endophytism in the Arabidopsis root mycobiome.</title>
        <authorList>
            <person name="Mesny F."/>
            <person name="Miyauchi S."/>
            <person name="Thiergart T."/>
            <person name="Pickel B."/>
            <person name="Atanasova L."/>
            <person name="Karlsson M."/>
            <person name="Huettel B."/>
            <person name="Barry K.W."/>
            <person name="Haridas S."/>
            <person name="Chen C."/>
            <person name="Bauer D."/>
            <person name="Andreopoulos W."/>
            <person name="Pangilinan J."/>
            <person name="LaButti K."/>
            <person name="Riley R."/>
            <person name="Lipzen A."/>
            <person name="Clum A."/>
            <person name="Drula E."/>
            <person name="Henrissat B."/>
            <person name="Kohler A."/>
            <person name="Grigoriev I.V."/>
            <person name="Martin F.M."/>
            <person name="Hacquard S."/>
        </authorList>
    </citation>
    <scope>NUCLEOTIDE SEQUENCE</scope>
    <source>
        <strain evidence="3">MPI-CAGE-AT-0147</strain>
    </source>
</reference>
<accession>A0A9P9D4Z1</accession>
<organism evidence="3 4">
    <name type="scientific">Dactylonectria macrodidyma</name>
    <dbReference type="NCBI Taxonomy" id="307937"/>
    <lineage>
        <taxon>Eukaryota</taxon>
        <taxon>Fungi</taxon>
        <taxon>Dikarya</taxon>
        <taxon>Ascomycota</taxon>
        <taxon>Pezizomycotina</taxon>
        <taxon>Sordariomycetes</taxon>
        <taxon>Hypocreomycetidae</taxon>
        <taxon>Hypocreales</taxon>
        <taxon>Nectriaceae</taxon>
        <taxon>Dactylonectria</taxon>
    </lineage>
</organism>
<dbReference type="InterPro" id="IPR011011">
    <property type="entry name" value="Znf_FYVE_PHD"/>
</dbReference>
<keyword evidence="4" id="KW-1185">Reference proteome</keyword>
<feature type="compositionally biased region" description="Polar residues" evidence="1">
    <location>
        <begin position="346"/>
        <end position="356"/>
    </location>
</feature>
<dbReference type="GO" id="GO:0003682">
    <property type="term" value="F:chromatin binding"/>
    <property type="evidence" value="ECO:0007669"/>
    <property type="project" value="InterPro"/>
</dbReference>
<evidence type="ECO:0000256" key="1">
    <source>
        <dbReference type="SAM" id="MobiDB-lite"/>
    </source>
</evidence>
<evidence type="ECO:0000313" key="3">
    <source>
        <dbReference type="EMBL" id="KAH7112689.1"/>
    </source>
</evidence>
<dbReference type="OrthoDB" id="10259622at2759"/>
<feature type="compositionally biased region" description="Basic and acidic residues" evidence="1">
    <location>
        <begin position="24"/>
        <end position="39"/>
    </location>
</feature>